<dbReference type="AlphaFoldDB" id="A0A7S4G1S1"/>
<name>A0A7S4G1S1_9EUGL</name>
<proteinExistence type="predicted"/>
<sequence>MSAPNRYIVIVLKFQKYEDRQPKNIVVGLEHTSESHYRKASGPPPKKLPTWPASEISNAEQGVFMGTVAALCLQLDCSSWMLDGLKGSTVPLLRLWALSAYNRQSICVMHFVTQLCNSCVHSLIKYSNFPYAFEVLFWVSFWGRQ</sequence>
<accession>A0A7S4G1S1</accession>
<reference evidence="1" key="1">
    <citation type="submission" date="2021-01" db="EMBL/GenBank/DDBJ databases">
        <authorList>
            <person name="Corre E."/>
            <person name="Pelletier E."/>
            <person name="Niang G."/>
            <person name="Scheremetjew M."/>
            <person name="Finn R."/>
            <person name="Kale V."/>
            <person name="Holt S."/>
            <person name="Cochrane G."/>
            <person name="Meng A."/>
            <person name="Brown T."/>
            <person name="Cohen L."/>
        </authorList>
    </citation>
    <scope>NUCLEOTIDE SEQUENCE</scope>
    <source>
        <strain evidence="1">CCMP1594</strain>
    </source>
</reference>
<protein>
    <submittedName>
        <fullName evidence="1">Uncharacterized protein</fullName>
    </submittedName>
</protein>
<dbReference type="EMBL" id="HBJA01097240">
    <property type="protein sequence ID" value="CAE0822461.1"/>
    <property type="molecule type" value="Transcribed_RNA"/>
</dbReference>
<gene>
    <name evidence="1" type="ORF">EGYM00163_LOCUS33662</name>
</gene>
<organism evidence="1">
    <name type="scientific">Eutreptiella gymnastica</name>
    <dbReference type="NCBI Taxonomy" id="73025"/>
    <lineage>
        <taxon>Eukaryota</taxon>
        <taxon>Discoba</taxon>
        <taxon>Euglenozoa</taxon>
        <taxon>Euglenida</taxon>
        <taxon>Spirocuta</taxon>
        <taxon>Euglenophyceae</taxon>
        <taxon>Eutreptiales</taxon>
        <taxon>Eutreptiaceae</taxon>
        <taxon>Eutreptiella</taxon>
    </lineage>
</organism>
<evidence type="ECO:0000313" key="1">
    <source>
        <dbReference type="EMBL" id="CAE0822461.1"/>
    </source>
</evidence>